<feature type="domain" description="Dermonecrotic toxin N-terminal" evidence="2">
    <location>
        <begin position="368"/>
        <end position="626"/>
    </location>
</feature>
<dbReference type="Pfam" id="PF20178">
    <property type="entry name" value="ToxA_N"/>
    <property type="match status" value="1"/>
</dbReference>
<gene>
    <name evidence="3" type="ORF">K3169_20825</name>
</gene>
<accession>A0ABY6FA92</accession>
<sequence>MNDSTTLATPDAGIHWTGRACDLIAFDSLPESFPESLNQRRIADHLQRILNHVGEACEQVDVLSAYQTCRMRLHAAGKSLRTLLAAPLDSEALLALKPQLIAQRQAALLALAQLQICEGTLSAADLQRLQYALGLADEPDDDVLHLDVGVGDPDEPLVFSGAMIVTTEQALKTPALIEPALLYVPGEAGGLQKFESLQTLKDRLGFTLGTGAETTLWRHVSKTQRAAAMAAPLTFVTRVITIKPIQHGVNTQLRELEVLCTQPNSCRSALARDGGRSVKTSSSDSTPSRASALLEMDSRERVSNLGVALGETRERAIDLIAEQQRTAELVPQFPVWLLNAPLEIRQEYATRLAEFHSAAGRLESHLAAKLPTFNAFTAQQLNARIKNDLRMDIDADQLIIDLPKSVHRHVDIDPQYGSPLHHKPWKGSEARVQSSLSGLARENFDARDENTIARLGMLELSYPPSPQMAGLQRITGDYLLKIIPELDIAGQYRSLLRSVFQLRSPASARDAELMIKAYELHIILDGFCARQRRLLSEAGYALLTQAAKARSTAVLSQAGVFINRLVFKPGQALTGERSSRTLRGISVIEHKASGKVLMYLPQAPDGECFIEADSVQEARERLISSLLRLPARVAWLASCVENASEQAAAERYIREALRRGFEGFVAIVPALDLLISEQQLHVREDLLYEKSLTEARSNHDLKGEHNQRRNQLYLMFFRGVVSFVPGLGVLFSVQDGWSDGHAASKALRAGKLDEGLLTAGSTMLSVIDVLLSVIPGVSTVSALVVVARRATRLRQLTSLGRALPSMSGRSRITKFVGYEADISLSGAVAQSGNDAGTWLKNGELFIHQQGSAYRIYRRPGEQTLRLKKTAAHGYEQPVRQVGGEWVYHSDVGLKGGGRSMIAEILLVEAHGNSAFRTRQARELLDQFNFPVDQQQRMELLLAEHYRKTRSLPDWAEQYRLPPATQTVPLPTKRKEPDSPQVEPDRRPPQPVAGSSRQAASADAWKGWEKQVDNMAVLDQISVNPPIYRLDFAHDYDVIRIGQKFYEILPAGGQRRTNTAFIRNPGSHSQCRNFAELSEVIRRNPFDQPMMAKYQPATGQWAVEGPLFNRKIEAYLAESRPGFTDITNLVLAHKLFEMADASTSAVTATRMINLKATVNAWRTGQTAPLAQLNDPLLMLNKAYPTNQADNQLHWSIGNESALDSFERLDFATHHPVTVEWLIRSASEARLPGSIQSLRGLMADVLTRNGYEILHDQLAVGGREFMAFRRPGQEEVYLLYLRRSTTGDITTPPSGAFRDPLDGDGMVEPLIRIYAAEPISHTLEQARQQGKVIKLLGGTNITSLADRGTQVFVMRLPDDISMHQR</sequence>
<feature type="region of interest" description="Disordered" evidence="1">
    <location>
        <begin position="956"/>
        <end position="1003"/>
    </location>
</feature>
<dbReference type="RefSeq" id="WP_263267828.1">
    <property type="nucleotide sequence ID" value="NZ_CP081201.1"/>
</dbReference>
<feature type="compositionally biased region" description="Basic and acidic residues" evidence="1">
    <location>
        <begin position="972"/>
        <end position="987"/>
    </location>
</feature>
<protein>
    <recommendedName>
        <fullName evidence="2">Dermonecrotic toxin N-terminal domain-containing protein</fullName>
    </recommendedName>
</protein>
<reference evidence="3" key="1">
    <citation type="submission" date="2021-08" db="EMBL/GenBank/DDBJ databases">
        <title>Complete genome sequence of Pseudomonas phytophila.</title>
        <authorList>
            <person name="Weir B.S."/>
            <person name="Templeton M.D."/>
            <person name="Arshed S."/>
            <person name="Andersen M.T."/>
            <person name="Jayaraman J."/>
        </authorList>
    </citation>
    <scope>NUCLEOTIDE SEQUENCE</scope>
    <source>
        <strain evidence="3">ICMP 23753</strain>
    </source>
</reference>
<evidence type="ECO:0000259" key="2">
    <source>
        <dbReference type="Pfam" id="PF20178"/>
    </source>
</evidence>
<dbReference type="Proteomes" id="UP001063228">
    <property type="component" value="Chromosome"/>
</dbReference>
<evidence type="ECO:0000313" key="3">
    <source>
        <dbReference type="EMBL" id="UXZ94783.1"/>
    </source>
</evidence>
<feature type="compositionally biased region" description="Low complexity" evidence="1">
    <location>
        <begin position="277"/>
        <end position="289"/>
    </location>
</feature>
<evidence type="ECO:0000313" key="4">
    <source>
        <dbReference type="Proteomes" id="UP001063228"/>
    </source>
</evidence>
<keyword evidence="4" id="KW-1185">Reference proteome</keyword>
<feature type="region of interest" description="Disordered" evidence="1">
    <location>
        <begin position="270"/>
        <end position="289"/>
    </location>
</feature>
<organism evidence="3 4">
    <name type="scientific">Pseudomonas phytophila</name>
    <dbReference type="NCBI Taxonomy" id="2867264"/>
    <lineage>
        <taxon>Bacteria</taxon>
        <taxon>Pseudomonadati</taxon>
        <taxon>Pseudomonadota</taxon>
        <taxon>Gammaproteobacteria</taxon>
        <taxon>Pseudomonadales</taxon>
        <taxon>Pseudomonadaceae</taxon>
        <taxon>Pseudomonas</taxon>
    </lineage>
</organism>
<name>A0ABY6FA92_9PSED</name>
<dbReference type="InterPro" id="IPR046673">
    <property type="entry name" value="ToxA_N"/>
</dbReference>
<dbReference type="EMBL" id="CP081201">
    <property type="protein sequence ID" value="UXZ94783.1"/>
    <property type="molecule type" value="Genomic_DNA"/>
</dbReference>
<proteinExistence type="predicted"/>
<evidence type="ECO:0000256" key="1">
    <source>
        <dbReference type="SAM" id="MobiDB-lite"/>
    </source>
</evidence>